<keyword evidence="1" id="KW-0813">Transport</keyword>
<evidence type="ECO:0000259" key="4">
    <source>
        <dbReference type="PROSITE" id="PS50893"/>
    </source>
</evidence>
<dbReference type="InterPro" id="IPR003593">
    <property type="entry name" value="AAA+_ATPase"/>
</dbReference>
<dbReference type="PROSITE" id="PS00211">
    <property type="entry name" value="ABC_TRANSPORTER_1"/>
    <property type="match status" value="1"/>
</dbReference>
<dbReference type="Gene3D" id="3.40.50.300">
    <property type="entry name" value="P-loop containing nucleotide triphosphate hydrolases"/>
    <property type="match status" value="1"/>
</dbReference>
<evidence type="ECO:0000256" key="2">
    <source>
        <dbReference type="ARBA" id="ARBA00022741"/>
    </source>
</evidence>
<dbReference type="CDD" id="cd03230">
    <property type="entry name" value="ABC_DR_subfamily_A"/>
    <property type="match status" value="1"/>
</dbReference>
<dbReference type="PANTHER" id="PTHR42711:SF17">
    <property type="entry name" value="ABC TRANSPORTER ATP-BINDING PROTEIN"/>
    <property type="match status" value="1"/>
</dbReference>
<dbReference type="AlphaFoldDB" id="A0A7X0RX31"/>
<dbReference type="InterPro" id="IPR050763">
    <property type="entry name" value="ABC_transporter_ATP-binding"/>
</dbReference>
<evidence type="ECO:0000313" key="6">
    <source>
        <dbReference type="Proteomes" id="UP000547209"/>
    </source>
</evidence>
<dbReference type="GO" id="GO:0005524">
    <property type="term" value="F:ATP binding"/>
    <property type="evidence" value="ECO:0007669"/>
    <property type="project" value="UniProtKB-KW"/>
</dbReference>
<dbReference type="GO" id="GO:0016887">
    <property type="term" value="F:ATP hydrolysis activity"/>
    <property type="evidence" value="ECO:0007669"/>
    <property type="project" value="InterPro"/>
</dbReference>
<feature type="domain" description="ABC transporter" evidence="4">
    <location>
        <begin position="5"/>
        <end position="228"/>
    </location>
</feature>
<keyword evidence="3 5" id="KW-0067">ATP-binding</keyword>
<organism evidence="5 6">
    <name type="scientific">Cohnella nanjingensis</name>
    <dbReference type="NCBI Taxonomy" id="1387779"/>
    <lineage>
        <taxon>Bacteria</taxon>
        <taxon>Bacillati</taxon>
        <taxon>Bacillota</taxon>
        <taxon>Bacilli</taxon>
        <taxon>Bacillales</taxon>
        <taxon>Paenibacillaceae</taxon>
        <taxon>Cohnella</taxon>
    </lineage>
</organism>
<evidence type="ECO:0000313" key="5">
    <source>
        <dbReference type="EMBL" id="MBB6674071.1"/>
    </source>
</evidence>
<protein>
    <submittedName>
        <fullName evidence="5">ABC transporter ATP-binding protein</fullName>
    </submittedName>
</protein>
<comment type="caution">
    <text evidence="5">The sequence shown here is derived from an EMBL/GenBank/DDBJ whole genome shotgun (WGS) entry which is preliminary data.</text>
</comment>
<name>A0A7X0RX31_9BACL</name>
<evidence type="ECO:0000256" key="3">
    <source>
        <dbReference type="ARBA" id="ARBA00022840"/>
    </source>
</evidence>
<evidence type="ECO:0000256" key="1">
    <source>
        <dbReference type="ARBA" id="ARBA00022448"/>
    </source>
</evidence>
<gene>
    <name evidence="5" type="ORF">H7C19_25655</name>
</gene>
<dbReference type="InterPro" id="IPR003439">
    <property type="entry name" value="ABC_transporter-like_ATP-bd"/>
</dbReference>
<sequence length="301" mass="33351">MSPAIDLNKVTKRFGKKVAVQELSLRVERGTSMALLGRNGAGKTTTLSMLLGVSSPTEGRLSVLGGKPTDAKVRDRLGAMMQEVSVIERLRVEETIELVRKYYDKPLPLRTLLDWSGLTPHAKLMTQGLSGGQKRRLSFALALAGDPELLFLDEPTVGMDIESRQRFWETIEQLKARGKTLILTTHHMDEAERIADRVVVIDEGILKADGTLDEIRRLNRVRTMTFTAGPDVTPERLRALIGGAETAWDGRRVRLTAADTDRLLRTLIRDGADISDIEISAGGLEQALQTIWSRERKGETA</sequence>
<dbReference type="InterPro" id="IPR027417">
    <property type="entry name" value="P-loop_NTPase"/>
</dbReference>
<dbReference type="PANTHER" id="PTHR42711">
    <property type="entry name" value="ABC TRANSPORTER ATP-BINDING PROTEIN"/>
    <property type="match status" value="1"/>
</dbReference>
<dbReference type="SMART" id="SM00382">
    <property type="entry name" value="AAA"/>
    <property type="match status" value="1"/>
</dbReference>
<dbReference type="Proteomes" id="UP000547209">
    <property type="component" value="Unassembled WGS sequence"/>
</dbReference>
<dbReference type="PROSITE" id="PS50893">
    <property type="entry name" value="ABC_TRANSPORTER_2"/>
    <property type="match status" value="1"/>
</dbReference>
<dbReference type="EMBL" id="JACJVP010000044">
    <property type="protein sequence ID" value="MBB6674071.1"/>
    <property type="molecule type" value="Genomic_DNA"/>
</dbReference>
<dbReference type="InterPro" id="IPR017871">
    <property type="entry name" value="ABC_transporter-like_CS"/>
</dbReference>
<keyword evidence="2" id="KW-0547">Nucleotide-binding</keyword>
<accession>A0A7X0RX31</accession>
<keyword evidence="6" id="KW-1185">Reference proteome</keyword>
<dbReference type="SUPFAM" id="SSF52540">
    <property type="entry name" value="P-loop containing nucleoside triphosphate hydrolases"/>
    <property type="match status" value="1"/>
</dbReference>
<reference evidence="5 6" key="1">
    <citation type="submission" date="2020-08" db="EMBL/GenBank/DDBJ databases">
        <title>Cohnella phylogeny.</title>
        <authorList>
            <person name="Dunlap C."/>
        </authorList>
    </citation>
    <scope>NUCLEOTIDE SEQUENCE [LARGE SCALE GENOMIC DNA]</scope>
    <source>
        <strain evidence="5 6">DSM 28246</strain>
    </source>
</reference>
<dbReference type="Pfam" id="PF00005">
    <property type="entry name" value="ABC_tran"/>
    <property type="match status" value="1"/>
</dbReference>
<proteinExistence type="predicted"/>